<dbReference type="EMBL" id="CAJNOQ010053760">
    <property type="protein sequence ID" value="CAF1656407.1"/>
    <property type="molecule type" value="Genomic_DNA"/>
</dbReference>
<proteinExistence type="predicted"/>
<protein>
    <submittedName>
        <fullName evidence="2">Uncharacterized protein</fullName>
    </submittedName>
</protein>
<dbReference type="Proteomes" id="UP000663829">
    <property type="component" value="Unassembled WGS sequence"/>
</dbReference>
<feature type="chain" id="PRO_5036230015" evidence="1">
    <location>
        <begin position="22"/>
        <end position="115"/>
    </location>
</feature>
<dbReference type="EMBL" id="CAJOBC010126072">
    <property type="protein sequence ID" value="CAF4595369.1"/>
    <property type="molecule type" value="Genomic_DNA"/>
</dbReference>
<evidence type="ECO:0000313" key="4">
    <source>
        <dbReference type="Proteomes" id="UP000663829"/>
    </source>
</evidence>
<evidence type="ECO:0000313" key="2">
    <source>
        <dbReference type="EMBL" id="CAF1656407.1"/>
    </source>
</evidence>
<accession>A0A816F8I3</accession>
<keyword evidence="4" id="KW-1185">Reference proteome</keyword>
<sequence>FRHQTKQILLFIIGLLAPNDTNDVWNDINGDEIEHNKHKYDQDFDAVMEAIADAYSRSEHWSTKGQILSVVAADLPYRKIQGFIPDLTNWKFIAARKETHFKGRGATVVQERSLT</sequence>
<reference evidence="2" key="1">
    <citation type="submission" date="2021-02" db="EMBL/GenBank/DDBJ databases">
        <authorList>
            <person name="Nowell W R."/>
        </authorList>
    </citation>
    <scope>NUCLEOTIDE SEQUENCE</scope>
</reference>
<organism evidence="2 4">
    <name type="scientific">Didymodactylos carnosus</name>
    <dbReference type="NCBI Taxonomy" id="1234261"/>
    <lineage>
        <taxon>Eukaryota</taxon>
        <taxon>Metazoa</taxon>
        <taxon>Spiralia</taxon>
        <taxon>Gnathifera</taxon>
        <taxon>Rotifera</taxon>
        <taxon>Eurotatoria</taxon>
        <taxon>Bdelloidea</taxon>
        <taxon>Philodinida</taxon>
        <taxon>Philodinidae</taxon>
        <taxon>Didymodactylos</taxon>
    </lineage>
</organism>
<gene>
    <name evidence="2" type="ORF">GPM918_LOCUS45781</name>
    <name evidence="3" type="ORF">SRO942_LOCUS48663</name>
</gene>
<evidence type="ECO:0000313" key="3">
    <source>
        <dbReference type="EMBL" id="CAF4595369.1"/>
    </source>
</evidence>
<dbReference type="AlphaFoldDB" id="A0A816F8I3"/>
<evidence type="ECO:0000256" key="1">
    <source>
        <dbReference type="SAM" id="SignalP"/>
    </source>
</evidence>
<feature type="non-terminal residue" evidence="2">
    <location>
        <position position="1"/>
    </location>
</feature>
<dbReference type="Proteomes" id="UP000681722">
    <property type="component" value="Unassembled WGS sequence"/>
</dbReference>
<feature type="signal peptide" evidence="1">
    <location>
        <begin position="1"/>
        <end position="21"/>
    </location>
</feature>
<name>A0A816F8I3_9BILA</name>
<comment type="caution">
    <text evidence="2">The sequence shown here is derived from an EMBL/GenBank/DDBJ whole genome shotgun (WGS) entry which is preliminary data.</text>
</comment>
<feature type="non-terminal residue" evidence="2">
    <location>
        <position position="115"/>
    </location>
</feature>
<dbReference type="OrthoDB" id="5983920at2759"/>
<keyword evidence="1" id="KW-0732">Signal</keyword>